<proteinExistence type="predicted"/>
<evidence type="ECO:0000313" key="1">
    <source>
        <dbReference type="EMBL" id="NYD26092.1"/>
    </source>
</evidence>
<comment type="caution">
    <text evidence="1">The sequence shown here is derived from an EMBL/GenBank/DDBJ whole genome shotgun (WGS) entry which is preliminary data.</text>
</comment>
<protein>
    <submittedName>
        <fullName evidence="1">Uncharacterized protein</fullName>
    </submittedName>
</protein>
<keyword evidence="2" id="KW-1185">Reference proteome</keyword>
<accession>A0A852RHD8</accession>
<reference evidence="1 2" key="1">
    <citation type="submission" date="2020-07" db="EMBL/GenBank/DDBJ databases">
        <title>Sequencing the genomes of 1000 actinobacteria strains.</title>
        <authorList>
            <person name="Klenk H.-P."/>
        </authorList>
    </citation>
    <scope>NUCLEOTIDE SEQUENCE [LARGE SCALE GENOMIC DNA]</scope>
    <source>
        <strain evidence="1 2">DSM 17380</strain>
    </source>
</reference>
<dbReference type="AlphaFoldDB" id="A0A852RHD8"/>
<name>A0A852RHD8_9MICO</name>
<gene>
    <name evidence="1" type="ORF">BJ960_000895</name>
</gene>
<organism evidence="1 2">
    <name type="scientific">Leucobacter aridicollis</name>
    <dbReference type="NCBI Taxonomy" id="283878"/>
    <lineage>
        <taxon>Bacteria</taxon>
        <taxon>Bacillati</taxon>
        <taxon>Actinomycetota</taxon>
        <taxon>Actinomycetes</taxon>
        <taxon>Micrococcales</taxon>
        <taxon>Microbacteriaceae</taxon>
        <taxon>Leucobacter</taxon>
    </lineage>
</organism>
<dbReference type="Proteomes" id="UP000586095">
    <property type="component" value="Unassembled WGS sequence"/>
</dbReference>
<dbReference type="RefSeq" id="WP_185986425.1">
    <property type="nucleotide sequence ID" value="NZ_BAAALZ010000002.1"/>
</dbReference>
<sequence>MDIQTAVQQIRETLAPHLNDFSLEMLDVVMMDEEWEIAHAMCLESAEYHHIELSDALTLVP</sequence>
<evidence type="ECO:0000313" key="2">
    <source>
        <dbReference type="Proteomes" id="UP000586095"/>
    </source>
</evidence>
<dbReference type="EMBL" id="JACCBD010000001">
    <property type="protein sequence ID" value="NYD26092.1"/>
    <property type="molecule type" value="Genomic_DNA"/>
</dbReference>